<sequence>MSGGPRLFGRWRGRSTPVAVEPEPPANVPAVGLQLWLDDGARVQRLAGPLRAALALPAHSDARLQDYVQPYSLLVLEGEPMDWQALPLDLDFKAAGGGTLHTRGWLLGQPGSWLLQLFDIGDLMQHRQQSLGAERQRHLTSHLAAELRECSIERLGHVAQEQLQWLVRHWRANGGRVLLQGEQGWKTYASSSDPLPWPRDELLGPLLDRLAPGQMVSSTTHAALRTLLPQAETYLLPYAQGHIVQAWMVCVGPHEALSAADALSACAAYAEPLVSRLAAFDLQQQNERLDSLQLQLGAGWWQWRLSETSLRLDPGLAASLGMPAQLTISQWLSRVHPADRESAQLAFGELQRDGCALHLSVRLLDSNLPATPRWYRLCGQVRGSGAQRRLQGFMLDISDIKGQQLQASAAQSRLENLIASSPAVIYIQRYVEGALQAEFFSASLQPMLGWEQSADAPLQPGQWVHLEDQALWLARTRTLLREGQVRSRYRLCDRHGGYHWVLDEARLLRDDLGLPVEVVGIWLDVTEATEAAERMRVSEERYRVLVEDSPAMICRYTPELNLVFGNQPLADYLECSTAQLPGINLGQWMSASQREAFVERLAGLSVAQPVSTAEICLELPGREHAWWVWADRGLFDEQGRLVEIQAVGRDNTQVRRTHQQLMQSAKMATLGEMATGLAHEINQPLNVMRMAVVNALKRLENGDVQIDYLQDKLKRIDAQVLRASKVVDHMRVFGRRSAVEQQLFDPWQAVEGALSLLADGLRGKGVELRVDTVLQQRAVSGHQDQLEQVLINLLVNARDALLAQREQHRELQPWIALRMETDERQVRLMVEDNGGGIDPRLLERIFEPFFTTKPVGVGTGLGLSVSYGIIESMGGCLSVQNSADGARFSIALPTHRTS</sequence>
<proteinExistence type="predicted"/>
<keyword evidence="1" id="KW-0547">Nucleotide-binding</keyword>
<evidence type="ECO:0000313" key="1">
    <source>
        <dbReference type="EMBL" id="MFJ1339550.1"/>
    </source>
</evidence>
<dbReference type="EMBL" id="JBIUGF010000047">
    <property type="protein sequence ID" value="MFJ1339550.1"/>
    <property type="molecule type" value="Genomic_DNA"/>
</dbReference>
<organism evidence="1 2">
    <name type="scientific">Pseudomonas caricapapayae</name>
    <dbReference type="NCBI Taxonomy" id="46678"/>
    <lineage>
        <taxon>Bacteria</taxon>
        <taxon>Pseudomonadati</taxon>
        <taxon>Pseudomonadota</taxon>
        <taxon>Gammaproteobacteria</taxon>
        <taxon>Pseudomonadales</taxon>
        <taxon>Pseudomonadaceae</taxon>
        <taxon>Pseudomonas</taxon>
    </lineage>
</organism>
<dbReference type="Proteomes" id="UP001615411">
    <property type="component" value="Unassembled WGS sequence"/>
</dbReference>
<evidence type="ECO:0000313" key="2">
    <source>
        <dbReference type="Proteomes" id="UP001615411"/>
    </source>
</evidence>
<protein>
    <submittedName>
        <fullName evidence="1">ATP-binding protein</fullName>
    </submittedName>
</protein>
<accession>A0ACC7LY80</accession>
<name>A0ACC7LY80_9PSED</name>
<keyword evidence="1" id="KW-0067">ATP-binding</keyword>
<reference evidence="1" key="1">
    <citation type="submission" date="2024-10" db="EMBL/GenBank/DDBJ databases">
        <title>Aeromonas and Pseudomonas from the Cagarras Archipelago, Rio de Janeiro, Brazil.</title>
        <authorList>
            <person name="Canellas A.L.B."/>
            <person name="Laport M.S."/>
        </authorList>
    </citation>
    <scope>NUCLEOTIDE SEQUENCE</scope>
    <source>
        <strain evidence="1">ACP-7</strain>
    </source>
</reference>
<keyword evidence="2" id="KW-1185">Reference proteome</keyword>
<comment type="caution">
    <text evidence="1">The sequence shown here is derived from an EMBL/GenBank/DDBJ whole genome shotgun (WGS) entry which is preliminary data.</text>
</comment>
<gene>
    <name evidence="1" type="ORF">ACIKP7_15620</name>
</gene>